<keyword evidence="5 6" id="KW-0472">Membrane</keyword>
<dbReference type="InterPro" id="IPR007533">
    <property type="entry name" value="Cyt_c_oxidase_assmbl_CtaG"/>
</dbReference>
<name>A0A3B1AIK9_9ZZZZ</name>
<accession>A0A3B1AIK9</accession>
<reference evidence="7" key="1">
    <citation type="submission" date="2018-06" db="EMBL/GenBank/DDBJ databases">
        <authorList>
            <person name="Zhirakovskaya E."/>
        </authorList>
    </citation>
    <scope>NUCLEOTIDE SEQUENCE</scope>
</reference>
<keyword evidence="3 6" id="KW-0812">Transmembrane</keyword>
<dbReference type="GO" id="GO:0016020">
    <property type="term" value="C:membrane"/>
    <property type="evidence" value="ECO:0007669"/>
    <property type="project" value="UniProtKB-SubCell"/>
</dbReference>
<keyword evidence="4 6" id="KW-1133">Transmembrane helix</keyword>
<organism evidence="7">
    <name type="scientific">hydrothermal vent metagenome</name>
    <dbReference type="NCBI Taxonomy" id="652676"/>
    <lineage>
        <taxon>unclassified sequences</taxon>
        <taxon>metagenomes</taxon>
        <taxon>ecological metagenomes</taxon>
    </lineage>
</organism>
<feature type="transmembrane region" description="Helical" evidence="6">
    <location>
        <begin position="12"/>
        <end position="33"/>
    </location>
</feature>
<evidence type="ECO:0000256" key="2">
    <source>
        <dbReference type="ARBA" id="ARBA00004167"/>
    </source>
</evidence>
<evidence type="ECO:0000256" key="3">
    <source>
        <dbReference type="ARBA" id="ARBA00022692"/>
    </source>
</evidence>
<sequence length="201" mass="22461">MSDIDNKNKRVVGGASFVVIAMFGFGFALIPLYDVLCDVLGINGSYQAIEDGTYDAGAESERALKNGVDKSRTLTMQFLVTENDALDLDFHASTSKLTFHPGEVKEVSYYVKNRSDKPLVIQAIPDVSPNLAKKYLAKIECFCFKQQILKPGEEKEMPLRFVVNSLIPDNIPVLTMTYRYIDLNYKAGRKQDSGYQQIAGR</sequence>
<dbReference type="AlphaFoldDB" id="A0A3B1AIK9"/>
<dbReference type="PANTHER" id="PTHR21320">
    <property type="entry name" value="CYTOCHROME C OXIDASE ASSEMBLY PROTEIN COX11-RELATED"/>
    <property type="match status" value="1"/>
</dbReference>
<dbReference type="NCBIfam" id="NF003465">
    <property type="entry name" value="PRK05089.1"/>
    <property type="match status" value="1"/>
</dbReference>
<comment type="function">
    <text evidence="1">Exerts its effect at some terminal stage of cytochrome c oxidase synthesis, probably by being involved in the insertion of the copper B into subunit I.</text>
</comment>
<dbReference type="GO" id="GO:0005507">
    <property type="term" value="F:copper ion binding"/>
    <property type="evidence" value="ECO:0007669"/>
    <property type="project" value="InterPro"/>
</dbReference>
<evidence type="ECO:0000256" key="4">
    <source>
        <dbReference type="ARBA" id="ARBA00022989"/>
    </source>
</evidence>
<gene>
    <name evidence="7" type="ORF">MNBD_GAMMA21-2358</name>
</gene>
<protein>
    <submittedName>
        <fullName evidence="7">Cytochrome oxidase biogenesis protein Cox11-CtaG, copper delivery to Cox1</fullName>
    </submittedName>
</protein>
<dbReference type="EMBL" id="UOFR01000070">
    <property type="protein sequence ID" value="VAW99822.1"/>
    <property type="molecule type" value="Genomic_DNA"/>
</dbReference>
<dbReference type="PIRSF" id="PIRSF005413">
    <property type="entry name" value="COX11"/>
    <property type="match status" value="1"/>
</dbReference>
<dbReference type="InterPro" id="IPR023471">
    <property type="entry name" value="CtaG/Cox11_dom_sf"/>
</dbReference>
<evidence type="ECO:0000313" key="7">
    <source>
        <dbReference type="EMBL" id="VAW99822.1"/>
    </source>
</evidence>
<proteinExistence type="predicted"/>
<evidence type="ECO:0000256" key="5">
    <source>
        <dbReference type="ARBA" id="ARBA00023136"/>
    </source>
</evidence>
<evidence type="ECO:0000256" key="1">
    <source>
        <dbReference type="ARBA" id="ARBA00004007"/>
    </source>
</evidence>
<dbReference type="PANTHER" id="PTHR21320:SF3">
    <property type="entry name" value="CYTOCHROME C OXIDASE ASSEMBLY PROTEIN COX11, MITOCHONDRIAL-RELATED"/>
    <property type="match status" value="1"/>
</dbReference>
<evidence type="ECO:0000256" key="6">
    <source>
        <dbReference type="SAM" id="Phobius"/>
    </source>
</evidence>
<dbReference type="Pfam" id="PF04442">
    <property type="entry name" value="CtaG_Cox11"/>
    <property type="match status" value="1"/>
</dbReference>
<dbReference type="Gene3D" id="2.60.370.10">
    <property type="entry name" value="Ctag/Cox11"/>
    <property type="match status" value="1"/>
</dbReference>
<comment type="subcellular location">
    <subcellularLocation>
        <location evidence="2">Membrane</location>
        <topology evidence="2">Single-pass membrane protein</topology>
    </subcellularLocation>
</comment>
<dbReference type="SUPFAM" id="SSF110111">
    <property type="entry name" value="Ctag/Cox11"/>
    <property type="match status" value="1"/>
</dbReference>